<reference evidence="4" key="1">
    <citation type="journal article" date="2023" name="Int. J. Syst. Evol. Microbiol.">
        <title>Methylocystis iwaonis sp. nov., a type II methane-oxidizing bacterium from surface soil of a rice paddy field in Japan, and emended description of the genus Methylocystis (ex Whittenbury et al. 1970) Bowman et al. 1993.</title>
        <authorList>
            <person name="Kaise H."/>
            <person name="Sawadogo J.B."/>
            <person name="Alam M.S."/>
            <person name="Ueno C."/>
            <person name="Dianou D."/>
            <person name="Shinjo R."/>
            <person name="Asakawa S."/>
        </authorList>
    </citation>
    <scope>NUCLEOTIDE SEQUENCE</scope>
    <source>
        <strain evidence="4">LMG27198</strain>
    </source>
</reference>
<dbReference type="EMBL" id="BSEC01000001">
    <property type="protein sequence ID" value="GLI94742.1"/>
    <property type="molecule type" value="Genomic_DNA"/>
</dbReference>
<proteinExistence type="inferred from homology"/>
<dbReference type="CDD" id="cd07043">
    <property type="entry name" value="STAS_anti-anti-sigma_factors"/>
    <property type="match status" value="1"/>
</dbReference>
<feature type="domain" description="STAS" evidence="3">
    <location>
        <begin position="3"/>
        <end position="114"/>
    </location>
</feature>
<dbReference type="Gene3D" id="3.30.750.24">
    <property type="entry name" value="STAS domain"/>
    <property type="match status" value="1"/>
</dbReference>
<dbReference type="InterPro" id="IPR002645">
    <property type="entry name" value="STAS_dom"/>
</dbReference>
<dbReference type="RefSeq" id="WP_281804911.1">
    <property type="nucleotide sequence ID" value="NZ_BSEC01000001.1"/>
</dbReference>
<dbReference type="InterPro" id="IPR011009">
    <property type="entry name" value="Kinase-like_dom_sf"/>
</dbReference>
<evidence type="ECO:0000256" key="1">
    <source>
        <dbReference type="ARBA" id="ARBA00009013"/>
    </source>
</evidence>
<dbReference type="PANTHER" id="PTHR33495">
    <property type="entry name" value="ANTI-SIGMA FACTOR ANTAGONIST TM_1081-RELATED-RELATED"/>
    <property type="match status" value="1"/>
</dbReference>
<dbReference type="GO" id="GO:0043856">
    <property type="term" value="F:anti-sigma factor antagonist activity"/>
    <property type="evidence" value="ECO:0007669"/>
    <property type="project" value="InterPro"/>
</dbReference>
<dbReference type="InterPro" id="IPR036513">
    <property type="entry name" value="STAS_dom_sf"/>
</dbReference>
<evidence type="ECO:0000256" key="2">
    <source>
        <dbReference type="RuleBase" id="RU003749"/>
    </source>
</evidence>
<dbReference type="InterPro" id="IPR003658">
    <property type="entry name" value="Anti-sigma_ant"/>
</dbReference>
<evidence type="ECO:0000259" key="3">
    <source>
        <dbReference type="PROSITE" id="PS50801"/>
    </source>
</evidence>
<comment type="caution">
    <text evidence="4">The sequence shown here is derived from an EMBL/GenBank/DDBJ whole genome shotgun (WGS) entry which is preliminary data.</text>
</comment>
<evidence type="ECO:0000313" key="5">
    <source>
        <dbReference type="Proteomes" id="UP001144323"/>
    </source>
</evidence>
<dbReference type="AlphaFoldDB" id="A0A9W6GXD6"/>
<gene>
    <name evidence="4" type="ORF">LMG27198_37340</name>
</gene>
<dbReference type="SUPFAM" id="SSF52091">
    <property type="entry name" value="SpoIIaa-like"/>
    <property type="match status" value="1"/>
</dbReference>
<dbReference type="PROSITE" id="PS50801">
    <property type="entry name" value="STAS"/>
    <property type="match status" value="1"/>
</dbReference>
<accession>A0A9W6GXD6</accession>
<comment type="similarity">
    <text evidence="1 2">Belongs to the anti-sigma-factor antagonist family.</text>
</comment>
<dbReference type="Pfam" id="PF01636">
    <property type="entry name" value="APH"/>
    <property type="match status" value="1"/>
</dbReference>
<organism evidence="4 5">
    <name type="scientific">Methylocystis echinoides</name>
    <dbReference type="NCBI Taxonomy" id="29468"/>
    <lineage>
        <taxon>Bacteria</taxon>
        <taxon>Pseudomonadati</taxon>
        <taxon>Pseudomonadota</taxon>
        <taxon>Alphaproteobacteria</taxon>
        <taxon>Hyphomicrobiales</taxon>
        <taxon>Methylocystaceae</taxon>
        <taxon>Methylocystis</taxon>
    </lineage>
</organism>
<sequence length="383" mass="42217">MGLDILTSQVSSPNVLRLAGRLDHETCDLLAAAIDRAAEGSIALDMSGCEYVSSAGLRVLLVAHQNLTRSGHRLSLLNVTPLVFSVFDVTGLNQILRLEKAPRSISLDGAELISAGACGDCYRLDAETVVKLYRDGVAPEIAEKEKKFAKAAFLLGLPTALSYDVVTCGTRTGIVYEMIDARLFSAIIKEDPLNTAKYGRMLSDIAKSVHSIKGDPEIFPRIKDLFVDYIGSLGAFLPPSDVSYLLERLQALPDSATCVHFDLHSSNIMMRGNEPVIIDLGDLSIGSYLFDIGLVYMIYGLPELGFCEMVTKMPPEQGVELWEAYIASYFADRPAADYAFFHQNRFFLASLRAIYTITFLPYLRPRMIDILRDVLLPKMRAGL</sequence>
<dbReference type="Proteomes" id="UP001144323">
    <property type="component" value="Unassembled WGS sequence"/>
</dbReference>
<evidence type="ECO:0000313" key="4">
    <source>
        <dbReference type="EMBL" id="GLI94742.1"/>
    </source>
</evidence>
<dbReference type="PANTHER" id="PTHR33495:SF14">
    <property type="entry name" value="ANTI-SIGMA FACTOR ANTAGONIST"/>
    <property type="match status" value="1"/>
</dbReference>
<keyword evidence="5" id="KW-1185">Reference proteome</keyword>
<dbReference type="SUPFAM" id="SSF56112">
    <property type="entry name" value="Protein kinase-like (PK-like)"/>
    <property type="match status" value="1"/>
</dbReference>
<dbReference type="InterPro" id="IPR058548">
    <property type="entry name" value="MlaB-like_STAS"/>
</dbReference>
<name>A0A9W6GXD6_9HYPH</name>
<dbReference type="Pfam" id="PF13466">
    <property type="entry name" value="STAS_2"/>
    <property type="match status" value="1"/>
</dbReference>
<protein>
    <recommendedName>
        <fullName evidence="2">Anti-sigma factor antagonist</fullName>
    </recommendedName>
</protein>
<dbReference type="InterPro" id="IPR002575">
    <property type="entry name" value="Aminoglycoside_PTrfase"/>
</dbReference>
<dbReference type="NCBIfam" id="TIGR00377">
    <property type="entry name" value="ant_ant_sig"/>
    <property type="match status" value="1"/>
</dbReference>
<dbReference type="Gene3D" id="3.90.1200.10">
    <property type="match status" value="1"/>
</dbReference>